<comment type="caution">
    <text evidence="3">The sequence shown here is derived from an EMBL/GenBank/DDBJ whole genome shotgun (WGS) entry which is preliminary data.</text>
</comment>
<dbReference type="PANTHER" id="PTHR40446:SF2">
    <property type="entry name" value="N-ACETYLGLUCOSAMINE-1-PHOSPHODIESTER ALPHA-N-ACETYLGLUCOSAMINIDASE"/>
    <property type="match status" value="1"/>
</dbReference>
<accession>A0ABV9QMT2</accession>
<feature type="signal peptide" evidence="1">
    <location>
        <begin position="1"/>
        <end position="25"/>
    </location>
</feature>
<proteinExistence type="predicted"/>
<evidence type="ECO:0000313" key="4">
    <source>
        <dbReference type="Proteomes" id="UP001595916"/>
    </source>
</evidence>
<dbReference type="Pfam" id="PF09992">
    <property type="entry name" value="NAGPA"/>
    <property type="match status" value="1"/>
</dbReference>
<feature type="domain" description="Phosphodiester glycosidase" evidence="2">
    <location>
        <begin position="201"/>
        <end position="367"/>
    </location>
</feature>
<gene>
    <name evidence="3" type="ORF">ACFO4R_08365</name>
</gene>
<protein>
    <submittedName>
        <fullName evidence="3">Phosphodiester glycosidase family protein</fullName>
    </submittedName>
</protein>
<dbReference type="Proteomes" id="UP001595916">
    <property type="component" value="Unassembled WGS sequence"/>
</dbReference>
<dbReference type="EMBL" id="JBHSHL010000033">
    <property type="protein sequence ID" value="MFC4805095.1"/>
    <property type="molecule type" value="Genomic_DNA"/>
</dbReference>
<dbReference type="InterPro" id="IPR018711">
    <property type="entry name" value="NAGPA"/>
</dbReference>
<keyword evidence="3" id="KW-0326">Glycosidase</keyword>
<sequence>MKRKAFVGFLAGVILSMTALKSSYAIIHQDSYEISLGQGMQLKKISQVYESGVQNINLVTVDLNNPNVKLDLIFNPNEISKRAKLSDMLKSEPNVVAAVNADFFSMANPSFSIGTMVKDGKQISTPHYQPNQFATVLVDDAQKASIEYIKSGVTIYNINKGMTTVANSINKPNGVTKGVIIYTAEYRSTTFGVKPTRPNLVEVIVQNGVVTDVRVAQPATVIPSDGYAIISDPASGRDLAQRFSVGDNVSLQTEITKNFPNTRMAVGGGSLLIKDGKPTSITKTVSGKSQRSALATTHDNKVIFMTVDGRGMGGAIGMSEKDVQSFLMAQNVKEAIVFDGGGSTEMIVDSKVENRINSERPIINAVAAKNIAQKGSPSRIEITPLRSILVQGQKIPLSVKVFDSNDNLLSGKGVSVSAGSLGGSFDGKNYTFANGGQGTLVASYGGASGSLDVEVVGRNDTDPKHRSTLTSTSFAVATDTSAGSDDVMIRAMAEKLEKELKQVPNVILLGNSGKEVGAGNAVSLSKANLKTVGSTGFLLLDTSGDSLKYQWDALRNAASSNLNNLVIMTNSKINLSGKSLEVFQKIVHEAAKTKNIYIVEKRGSNSSYQEGSISRISVRDIKNLSDGSLSDIKYLAFQEDNGVLYYSFKSLAN</sequence>
<dbReference type="PANTHER" id="PTHR40446">
    <property type="entry name" value="N-ACETYLGLUCOSAMINE-1-PHOSPHODIESTER ALPHA-N-ACETYLGLUCOSAMINIDASE"/>
    <property type="match status" value="1"/>
</dbReference>
<reference evidence="4" key="1">
    <citation type="journal article" date="2019" name="Int. J. Syst. Evol. Microbiol.">
        <title>The Global Catalogue of Microorganisms (GCM) 10K type strain sequencing project: providing services to taxonomists for standard genome sequencing and annotation.</title>
        <authorList>
            <consortium name="The Broad Institute Genomics Platform"/>
            <consortium name="The Broad Institute Genome Sequencing Center for Infectious Disease"/>
            <person name="Wu L."/>
            <person name="Ma J."/>
        </authorList>
    </citation>
    <scope>NUCLEOTIDE SEQUENCE [LARGE SCALE GENOMIC DNA]</scope>
    <source>
        <strain evidence="4">CCUG 46385</strain>
    </source>
</reference>
<keyword evidence="1" id="KW-0732">Signal</keyword>
<dbReference type="RefSeq" id="WP_379788633.1">
    <property type="nucleotide sequence ID" value="NZ_JBHSHL010000033.1"/>
</dbReference>
<evidence type="ECO:0000256" key="1">
    <source>
        <dbReference type="SAM" id="SignalP"/>
    </source>
</evidence>
<organism evidence="3 4">
    <name type="scientific">Filifactor villosus</name>
    <dbReference type="NCBI Taxonomy" id="29374"/>
    <lineage>
        <taxon>Bacteria</taxon>
        <taxon>Bacillati</taxon>
        <taxon>Bacillota</taxon>
        <taxon>Clostridia</taxon>
        <taxon>Peptostreptococcales</taxon>
        <taxon>Filifactoraceae</taxon>
        <taxon>Filifactor</taxon>
    </lineage>
</organism>
<keyword evidence="3" id="KW-0378">Hydrolase</keyword>
<keyword evidence="4" id="KW-1185">Reference proteome</keyword>
<feature type="chain" id="PRO_5046280778" evidence="1">
    <location>
        <begin position="26"/>
        <end position="653"/>
    </location>
</feature>
<evidence type="ECO:0000259" key="2">
    <source>
        <dbReference type="Pfam" id="PF09992"/>
    </source>
</evidence>
<dbReference type="GO" id="GO:0016798">
    <property type="term" value="F:hydrolase activity, acting on glycosyl bonds"/>
    <property type="evidence" value="ECO:0007669"/>
    <property type="project" value="UniProtKB-KW"/>
</dbReference>
<name>A0ABV9QMT2_9FIRM</name>
<evidence type="ECO:0000313" key="3">
    <source>
        <dbReference type="EMBL" id="MFC4805095.1"/>
    </source>
</evidence>